<sequence>MSYRAVLNLIKQKYHLQLEYTDTVHGPSQAHVWCGEWILNGNQTIGTGESSTRAGAKEDSARPAVETLIAYGYLPPRQ</sequence>
<dbReference type="GO" id="GO:0003723">
    <property type="term" value="F:RNA binding"/>
    <property type="evidence" value="ECO:0007669"/>
    <property type="project" value="UniProtKB-UniRule"/>
</dbReference>
<comment type="caution">
    <text evidence="3">The sequence shown here is derived from an EMBL/GenBank/DDBJ whole genome shotgun (WGS) entry which is preliminary data.</text>
</comment>
<keyword evidence="4" id="KW-1185">Reference proteome</keyword>
<evidence type="ECO:0000313" key="4">
    <source>
        <dbReference type="Proteomes" id="UP000007148"/>
    </source>
</evidence>
<dbReference type="PROSITE" id="PS50137">
    <property type="entry name" value="DS_RBD"/>
    <property type="match status" value="1"/>
</dbReference>
<gene>
    <name evidence="3" type="ORF">PIIN_03280</name>
</gene>
<organism evidence="3 4">
    <name type="scientific">Serendipita indica (strain DSM 11827)</name>
    <name type="common">Root endophyte fungus</name>
    <name type="synonym">Piriformospora indica</name>
    <dbReference type="NCBI Taxonomy" id="1109443"/>
    <lineage>
        <taxon>Eukaryota</taxon>
        <taxon>Fungi</taxon>
        <taxon>Dikarya</taxon>
        <taxon>Basidiomycota</taxon>
        <taxon>Agaricomycotina</taxon>
        <taxon>Agaricomycetes</taxon>
        <taxon>Sebacinales</taxon>
        <taxon>Serendipitaceae</taxon>
        <taxon>Serendipita</taxon>
    </lineage>
</organism>
<evidence type="ECO:0000256" key="1">
    <source>
        <dbReference type="PROSITE-ProRule" id="PRU00266"/>
    </source>
</evidence>
<dbReference type="EMBL" id="CAFZ01000053">
    <property type="protein sequence ID" value="CCA69380.1"/>
    <property type="molecule type" value="Genomic_DNA"/>
</dbReference>
<feature type="domain" description="DRBM" evidence="2">
    <location>
        <begin position="2"/>
        <end position="70"/>
    </location>
</feature>
<keyword evidence="1" id="KW-0694">RNA-binding</keyword>
<dbReference type="Proteomes" id="UP000007148">
    <property type="component" value="Unassembled WGS sequence"/>
</dbReference>
<accession>G4TDH4</accession>
<proteinExistence type="predicted"/>
<dbReference type="InterPro" id="IPR014720">
    <property type="entry name" value="dsRBD_dom"/>
</dbReference>
<dbReference type="OrthoDB" id="3246846at2759"/>
<dbReference type="SUPFAM" id="SSF54768">
    <property type="entry name" value="dsRNA-binding domain-like"/>
    <property type="match status" value="1"/>
</dbReference>
<protein>
    <recommendedName>
        <fullName evidence="2">DRBM domain-containing protein</fullName>
    </recommendedName>
</protein>
<reference evidence="3 4" key="1">
    <citation type="journal article" date="2011" name="PLoS Pathog.">
        <title>Endophytic Life Strategies Decoded by Genome and Transcriptome Analyses of the Mutualistic Root Symbiont Piriformospora indica.</title>
        <authorList>
            <person name="Zuccaro A."/>
            <person name="Lahrmann U."/>
            <person name="Guldener U."/>
            <person name="Langen G."/>
            <person name="Pfiffi S."/>
            <person name="Biedenkopf D."/>
            <person name="Wong P."/>
            <person name="Samans B."/>
            <person name="Grimm C."/>
            <person name="Basiewicz M."/>
            <person name="Murat C."/>
            <person name="Martin F."/>
            <person name="Kogel K.H."/>
        </authorList>
    </citation>
    <scope>NUCLEOTIDE SEQUENCE [LARGE SCALE GENOMIC DNA]</scope>
    <source>
        <strain evidence="3 4">DSM 11827</strain>
    </source>
</reference>
<dbReference type="HOGENOM" id="CLU_2622900_0_0_1"/>
<name>G4TDH4_SERID</name>
<dbReference type="InParanoid" id="G4TDH4"/>
<evidence type="ECO:0000313" key="3">
    <source>
        <dbReference type="EMBL" id="CCA69380.1"/>
    </source>
</evidence>
<dbReference type="Gene3D" id="3.30.160.20">
    <property type="match status" value="1"/>
</dbReference>
<dbReference type="AlphaFoldDB" id="G4TDH4"/>
<evidence type="ECO:0000259" key="2">
    <source>
        <dbReference type="PROSITE" id="PS50137"/>
    </source>
</evidence>